<accession>A0A7W7HXI5</accession>
<evidence type="ECO:0000313" key="2">
    <source>
        <dbReference type="Proteomes" id="UP000578112"/>
    </source>
</evidence>
<dbReference type="AlphaFoldDB" id="A0A7W7HXI5"/>
<evidence type="ECO:0000313" key="1">
    <source>
        <dbReference type="EMBL" id="MBB4762528.1"/>
    </source>
</evidence>
<sequence>MFRLIQLQAQHGVPRIGVDADGYGSERAALARYRETPSEFFGIGRFDPTGRLSEIIMDTVCGPAGGECPQPAVVVHAETFQRLCDNCSFGLDALTLPELALRLGVVVRMAPVLARSGRHAAPEEGCSASNRIAREFASHVEDPGWRTELCAELARTPGAVTGLLIGVGALSHRDVLDLYPALCALGTQLPAGVHADLLRATTRPQSPAGVTGLRLGL</sequence>
<protein>
    <submittedName>
        <fullName evidence="1">Uncharacterized protein</fullName>
    </submittedName>
</protein>
<dbReference type="RefSeq" id="WP_184993692.1">
    <property type="nucleotide sequence ID" value="NZ_BOMK01000012.1"/>
</dbReference>
<gene>
    <name evidence="1" type="ORF">BJ971_003084</name>
</gene>
<organism evidence="1 2">
    <name type="scientific">Actinoplanes digitatis</name>
    <dbReference type="NCBI Taxonomy" id="1868"/>
    <lineage>
        <taxon>Bacteria</taxon>
        <taxon>Bacillati</taxon>
        <taxon>Actinomycetota</taxon>
        <taxon>Actinomycetes</taxon>
        <taxon>Micromonosporales</taxon>
        <taxon>Micromonosporaceae</taxon>
        <taxon>Actinoplanes</taxon>
    </lineage>
</organism>
<dbReference type="EMBL" id="JACHNH010000001">
    <property type="protein sequence ID" value="MBB4762528.1"/>
    <property type="molecule type" value="Genomic_DNA"/>
</dbReference>
<proteinExistence type="predicted"/>
<reference evidence="1 2" key="1">
    <citation type="submission" date="2020-08" db="EMBL/GenBank/DDBJ databases">
        <title>Sequencing the genomes of 1000 actinobacteria strains.</title>
        <authorList>
            <person name="Klenk H.-P."/>
        </authorList>
    </citation>
    <scope>NUCLEOTIDE SEQUENCE [LARGE SCALE GENOMIC DNA]</scope>
    <source>
        <strain evidence="1 2">DSM 43149</strain>
    </source>
</reference>
<comment type="caution">
    <text evidence="1">The sequence shown here is derived from an EMBL/GenBank/DDBJ whole genome shotgun (WGS) entry which is preliminary data.</text>
</comment>
<name>A0A7W7HXI5_9ACTN</name>
<keyword evidence="2" id="KW-1185">Reference proteome</keyword>
<dbReference type="Proteomes" id="UP000578112">
    <property type="component" value="Unassembled WGS sequence"/>
</dbReference>